<proteinExistence type="predicted"/>
<organism evidence="1 2">
    <name type="scientific">Spiroplasma gladiatoris</name>
    <dbReference type="NCBI Taxonomy" id="2143"/>
    <lineage>
        <taxon>Bacteria</taxon>
        <taxon>Bacillati</taxon>
        <taxon>Mycoplasmatota</taxon>
        <taxon>Mollicutes</taxon>
        <taxon>Entomoplasmatales</taxon>
        <taxon>Spiroplasmataceae</taxon>
        <taxon>Spiroplasma</taxon>
    </lineage>
</organism>
<dbReference type="Proteomes" id="UP000294309">
    <property type="component" value="Chromosome"/>
</dbReference>
<keyword evidence="2" id="KW-1185">Reference proteome</keyword>
<dbReference type="RefSeq" id="WP_134297262.1">
    <property type="nucleotide sequence ID" value="NZ_CP038013.1"/>
</dbReference>
<name>A0A4P7AIX1_9MOLU</name>
<evidence type="ECO:0000313" key="1">
    <source>
        <dbReference type="EMBL" id="QBQ07470.1"/>
    </source>
</evidence>
<accession>A0A4P7AIX1</accession>
<protein>
    <submittedName>
        <fullName evidence="1">Uncharacterized protein</fullName>
    </submittedName>
</protein>
<sequence length="108" mass="11337">MRELTEAEKHEIIGGAGVTGALFTGISSIIKGIGSFISDLVNTGVTAGLAYKFADKANEFEYKNGSSSFKFSNKASVTAQNELDKKVADAKAKAQQAALPVAPTVSFY</sequence>
<dbReference type="EMBL" id="CP038013">
    <property type="protein sequence ID" value="QBQ07470.1"/>
    <property type="molecule type" value="Genomic_DNA"/>
</dbReference>
<gene>
    <name evidence="1" type="ORF">SGLAD_v1c02710</name>
</gene>
<dbReference type="AlphaFoldDB" id="A0A4P7AIX1"/>
<dbReference type="KEGG" id="sgq:SGLAD_v1c02710"/>
<reference evidence="1 2" key="1">
    <citation type="submission" date="2019-03" db="EMBL/GenBank/DDBJ databases">
        <title>Complete genome sequence of Spiroplasma gladiatoris TG-1 (DSM 22552).</title>
        <authorList>
            <person name="Lin Y.-C."/>
            <person name="Chou L."/>
            <person name="Kuo C.-H."/>
        </authorList>
    </citation>
    <scope>NUCLEOTIDE SEQUENCE [LARGE SCALE GENOMIC DNA]</scope>
    <source>
        <strain evidence="1 2">TG-1</strain>
    </source>
</reference>
<evidence type="ECO:0000313" key="2">
    <source>
        <dbReference type="Proteomes" id="UP000294309"/>
    </source>
</evidence>